<organism evidence="1 2">
    <name type="scientific">Elysia crispata</name>
    <name type="common">lettuce slug</name>
    <dbReference type="NCBI Taxonomy" id="231223"/>
    <lineage>
        <taxon>Eukaryota</taxon>
        <taxon>Metazoa</taxon>
        <taxon>Spiralia</taxon>
        <taxon>Lophotrochozoa</taxon>
        <taxon>Mollusca</taxon>
        <taxon>Gastropoda</taxon>
        <taxon>Heterobranchia</taxon>
        <taxon>Euthyneura</taxon>
        <taxon>Panpulmonata</taxon>
        <taxon>Sacoglossa</taxon>
        <taxon>Placobranchoidea</taxon>
        <taxon>Plakobranchidae</taxon>
        <taxon>Elysia</taxon>
    </lineage>
</organism>
<keyword evidence="2" id="KW-1185">Reference proteome</keyword>
<proteinExistence type="predicted"/>
<protein>
    <submittedName>
        <fullName evidence="1">Uncharacterized protein</fullName>
    </submittedName>
</protein>
<reference evidence="1" key="1">
    <citation type="journal article" date="2023" name="G3 (Bethesda)">
        <title>A reference genome for the long-term kleptoplast-retaining sea slug Elysia crispata morphotype clarki.</title>
        <authorList>
            <person name="Eastman K.E."/>
            <person name="Pendleton A.L."/>
            <person name="Shaikh M.A."/>
            <person name="Suttiyut T."/>
            <person name="Ogas R."/>
            <person name="Tomko P."/>
            <person name="Gavelis G."/>
            <person name="Widhalm J.R."/>
            <person name="Wisecaver J.H."/>
        </authorList>
    </citation>
    <scope>NUCLEOTIDE SEQUENCE</scope>
    <source>
        <strain evidence="1">ECLA1</strain>
    </source>
</reference>
<evidence type="ECO:0000313" key="1">
    <source>
        <dbReference type="EMBL" id="KAK3761615.1"/>
    </source>
</evidence>
<dbReference type="AlphaFoldDB" id="A0AAE0Z2S0"/>
<gene>
    <name evidence="1" type="ORF">RRG08_065299</name>
</gene>
<evidence type="ECO:0000313" key="2">
    <source>
        <dbReference type="Proteomes" id="UP001283361"/>
    </source>
</evidence>
<name>A0AAE0Z2S0_9GAST</name>
<comment type="caution">
    <text evidence="1">The sequence shown here is derived from an EMBL/GenBank/DDBJ whole genome shotgun (WGS) entry which is preliminary data.</text>
</comment>
<sequence>MLYHNIKLELNTNKDTLEKTRFAFKYERLTLVGLLLSGTQGGGNSLLELEPVWISGSFSFDVLMAYIPPRGRCRIQGKVAEKLVLNHKNHDVFIKEPIPLHLTKTHQYSVSQPKL</sequence>
<dbReference type="Proteomes" id="UP001283361">
    <property type="component" value="Unassembled WGS sequence"/>
</dbReference>
<dbReference type="EMBL" id="JAWDGP010004871">
    <property type="protein sequence ID" value="KAK3761615.1"/>
    <property type="molecule type" value="Genomic_DNA"/>
</dbReference>
<accession>A0AAE0Z2S0</accession>